<dbReference type="InterPro" id="IPR029063">
    <property type="entry name" value="SAM-dependent_MTases_sf"/>
</dbReference>
<comment type="caution">
    <text evidence="1">The sequence shown here is derived from an EMBL/GenBank/DDBJ whole genome shotgun (WGS) entry which is preliminary data.</text>
</comment>
<reference evidence="2" key="2">
    <citation type="submission" date="2024-04" db="EMBL/GenBank/DDBJ databases">
        <authorList>
            <person name="Chen Y."/>
            <person name="Shah S."/>
            <person name="Dougan E. K."/>
            <person name="Thang M."/>
            <person name="Chan C."/>
        </authorList>
    </citation>
    <scope>NUCLEOTIDE SEQUENCE [LARGE SCALE GENOMIC DNA]</scope>
</reference>
<proteinExistence type="predicted"/>
<dbReference type="OrthoDB" id="407777at2759"/>
<gene>
    <name evidence="1" type="ORF">C1SCF055_LOCUS34314</name>
</gene>
<dbReference type="SUPFAM" id="SSF53335">
    <property type="entry name" value="S-adenosyl-L-methionine-dependent methyltransferases"/>
    <property type="match status" value="1"/>
</dbReference>
<protein>
    <submittedName>
        <fullName evidence="1">Uncharacterized protein</fullName>
    </submittedName>
</protein>
<name>A0A9P1GG00_9DINO</name>
<accession>A0A9P1GG00</accession>
<evidence type="ECO:0000313" key="2">
    <source>
        <dbReference type="EMBL" id="CAL1162299.1"/>
    </source>
</evidence>
<organism evidence="1">
    <name type="scientific">Cladocopium goreaui</name>
    <dbReference type="NCBI Taxonomy" id="2562237"/>
    <lineage>
        <taxon>Eukaryota</taxon>
        <taxon>Sar</taxon>
        <taxon>Alveolata</taxon>
        <taxon>Dinophyceae</taxon>
        <taxon>Suessiales</taxon>
        <taxon>Symbiodiniaceae</taxon>
        <taxon>Cladocopium</taxon>
    </lineage>
</organism>
<sequence length="246" mass="27984">MIVVCWELLAYCGPSMGKRKDSPTLLSNVCMMLGHASNRNVQYQCMKMYRSMKRLHPRMFGHPNSRPRSWRICFHKDKKHWASKYSLEELAGILLVGKDTPVPLNYECYLFELRNANGALTEDQLTKSHAHHLEKFRRACPEKGLYDLSANVDKRKRVELKDRTLPCLTTSSYFWSEPKGRTMTGREHLHALGYPCWGPGAAAARVDPIDTSEVRESALRSMAGNGMSLPCAGFTLLMAVLFVEDK</sequence>
<dbReference type="AlphaFoldDB" id="A0A9P1GG00"/>
<evidence type="ECO:0000313" key="1">
    <source>
        <dbReference type="EMBL" id="CAI4008924.1"/>
    </source>
</evidence>
<keyword evidence="3" id="KW-1185">Reference proteome</keyword>
<reference evidence="1" key="1">
    <citation type="submission" date="2022-10" db="EMBL/GenBank/DDBJ databases">
        <authorList>
            <person name="Chen Y."/>
            <person name="Dougan E. K."/>
            <person name="Chan C."/>
            <person name="Rhodes N."/>
            <person name="Thang M."/>
        </authorList>
    </citation>
    <scope>NUCLEOTIDE SEQUENCE</scope>
</reference>
<dbReference type="EMBL" id="CAMXCT020004422">
    <property type="protein sequence ID" value="CAL1162299.1"/>
    <property type="molecule type" value="Genomic_DNA"/>
</dbReference>
<dbReference type="EMBL" id="CAMXCT010004422">
    <property type="protein sequence ID" value="CAI4008924.1"/>
    <property type="molecule type" value="Genomic_DNA"/>
</dbReference>
<evidence type="ECO:0000313" key="3">
    <source>
        <dbReference type="Proteomes" id="UP001152797"/>
    </source>
</evidence>
<dbReference type="EMBL" id="CAMXCT030004422">
    <property type="protein sequence ID" value="CAL4796236.1"/>
    <property type="molecule type" value="Genomic_DNA"/>
</dbReference>
<dbReference type="Proteomes" id="UP001152797">
    <property type="component" value="Unassembled WGS sequence"/>
</dbReference>